<protein>
    <submittedName>
        <fullName evidence="1">Uncharacterized protein</fullName>
    </submittedName>
</protein>
<sequence>MHAELTIDGGFGAFPALARPIVLDEQDLSTEDGAAFARLVVAARAEASAASPRASKPVPDGRTYRIAVDGDDTLRLQAADPSIPPAFAALMDFVKRHGHR</sequence>
<dbReference type="RefSeq" id="WP_086973705.1">
    <property type="nucleotide sequence ID" value="NZ_FCOJ02000091.1"/>
</dbReference>
<name>A0A158DIX0_9BURK</name>
<evidence type="ECO:0000313" key="1">
    <source>
        <dbReference type="EMBL" id="SAK94524.1"/>
    </source>
</evidence>
<accession>A0A158DIX0</accession>
<organism evidence="1 2">
    <name type="scientific">Caballeronia glebae</name>
    <dbReference type="NCBI Taxonomy" id="1777143"/>
    <lineage>
        <taxon>Bacteria</taxon>
        <taxon>Pseudomonadati</taxon>
        <taxon>Pseudomonadota</taxon>
        <taxon>Betaproteobacteria</taxon>
        <taxon>Burkholderiales</taxon>
        <taxon>Burkholderiaceae</taxon>
        <taxon>Caballeronia</taxon>
    </lineage>
</organism>
<keyword evidence="2" id="KW-1185">Reference proteome</keyword>
<dbReference type="Pfam" id="PF20242">
    <property type="entry name" value="Emfourin"/>
    <property type="match status" value="1"/>
</dbReference>
<dbReference type="AlphaFoldDB" id="A0A158DIX0"/>
<gene>
    <name evidence="1" type="ORF">AWB82_06811</name>
</gene>
<dbReference type="Proteomes" id="UP000054596">
    <property type="component" value="Unassembled WGS sequence"/>
</dbReference>
<dbReference type="STRING" id="1777143.AWB82_06811"/>
<dbReference type="OrthoDB" id="164747at2"/>
<proteinExistence type="predicted"/>
<dbReference type="InterPro" id="IPR049457">
    <property type="entry name" value="Emfourin"/>
</dbReference>
<reference evidence="1" key="1">
    <citation type="submission" date="2016-01" db="EMBL/GenBank/DDBJ databases">
        <authorList>
            <person name="Peeters C."/>
        </authorList>
    </citation>
    <scope>NUCLEOTIDE SEQUENCE [LARGE SCALE GENOMIC DNA]</scope>
    <source>
        <strain evidence="1">LMG 29325</strain>
    </source>
</reference>
<evidence type="ECO:0000313" key="2">
    <source>
        <dbReference type="Proteomes" id="UP000054596"/>
    </source>
</evidence>
<comment type="caution">
    <text evidence="1">The sequence shown here is derived from an EMBL/GenBank/DDBJ whole genome shotgun (WGS) entry which is preliminary data.</text>
</comment>
<dbReference type="EMBL" id="FCOJ02000091">
    <property type="protein sequence ID" value="SAK94524.1"/>
    <property type="molecule type" value="Genomic_DNA"/>
</dbReference>